<evidence type="ECO:0000313" key="4">
    <source>
        <dbReference type="Proteomes" id="UP000886653"/>
    </source>
</evidence>
<accession>A0A9P6NC46</accession>
<proteinExistence type="predicted"/>
<feature type="transmembrane region" description="Helical" evidence="2">
    <location>
        <begin position="214"/>
        <end position="241"/>
    </location>
</feature>
<dbReference type="Proteomes" id="UP000886653">
    <property type="component" value="Unassembled WGS sequence"/>
</dbReference>
<organism evidence="3 4">
    <name type="scientific">Cronartium quercuum f. sp. fusiforme G11</name>
    <dbReference type="NCBI Taxonomy" id="708437"/>
    <lineage>
        <taxon>Eukaryota</taxon>
        <taxon>Fungi</taxon>
        <taxon>Dikarya</taxon>
        <taxon>Basidiomycota</taxon>
        <taxon>Pucciniomycotina</taxon>
        <taxon>Pucciniomycetes</taxon>
        <taxon>Pucciniales</taxon>
        <taxon>Coleosporiaceae</taxon>
        <taxon>Cronartium</taxon>
    </lineage>
</organism>
<feature type="transmembrane region" description="Helical" evidence="2">
    <location>
        <begin position="363"/>
        <end position="385"/>
    </location>
</feature>
<comment type="caution">
    <text evidence="3">The sequence shown here is derived from an EMBL/GenBank/DDBJ whole genome shotgun (WGS) entry which is preliminary data.</text>
</comment>
<keyword evidence="4" id="KW-1185">Reference proteome</keyword>
<evidence type="ECO:0000256" key="1">
    <source>
        <dbReference type="SAM" id="MobiDB-lite"/>
    </source>
</evidence>
<feature type="transmembrane region" description="Helical" evidence="2">
    <location>
        <begin position="81"/>
        <end position="109"/>
    </location>
</feature>
<dbReference type="OrthoDB" id="2506294at2759"/>
<gene>
    <name evidence="3" type="ORF">CROQUDRAFT_95646</name>
</gene>
<feature type="transmembrane region" description="Helical" evidence="2">
    <location>
        <begin position="130"/>
        <end position="153"/>
    </location>
</feature>
<name>A0A9P6NC46_9BASI</name>
<feature type="transmembrane region" description="Helical" evidence="2">
    <location>
        <begin position="301"/>
        <end position="323"/>
    </location>
</feature>
<evidence type="ECO:0000313" key="3">
    <source>
        <dbReference type="EMBL" id="KAG0143955.1"/>
    </source>
</evidence>
<keyword evidence="2" id="KW-0472">Membrane</keyword>
<evidence type="ECO:0000256" key="2">
    <source>
        <dbReference type="SAM" id="Phobius"/>
    </source>
</evidence>
<protein>
    <submittedName>
        <fullName evidence="3">Uncharacterized protein</fullName>
    </submittedName>
</protein>
<keyword evidence="2" id="KW-0812">Transmembrane</keyword>
<keyword evidence="2" id="KW-1133">Transmembrane helix</keyword>
<feature type="region of interest" description="Disordered" evidence="1">
    <location>
        <begin position="464"/>
        <end position="486"/>
    </location>
</feature>
<sequence>MSRVRVFNVPEWISTFLPTYGYSATGPDSRLFKLEGFSVQRTKQHRAGFVALLGSISQSSQPYADIADYLVSMSAPAVRPAWAQVISVGNILASFALLSAGLWTCLIRVQAGNFSIGCIANNKILQPNAAIGFALGCIGYSSLAIIDLSLALVADHQHVVKPGRAALPGIKFISLWIGCWCFSWSIFGHYISSRWDPSGQFNFGQAGTSQVPRVIVFALNFTFISSTLFAFISTLATFSIFEHRTQQVVKVISSAVVILRSLDESHRGQPFSLTKAIEVLQPLAGLLPLSVKVVMSLKAGVMVWIICEVLMILAHLAFVYLTFSQKCLMGPTVSFWETLVQVIKDQYPKQASPRINYAREQNVLLILSVMILFTSCLLGPVAVWQYVNTTLEQINTLNYSLRTELVVSCTVSLVTNIVMFKTLAQTRRFARSTVTPATTQCPIESDDIRMSKGVSWYSKTVPQTRDRSSSFVGPEDLPHQEPAMRSMDLEKRGSQASIESITTDISSLSNPEPDSQHDVRHFRPYALGTVIQDGQRIRALDQPGLARTPINPYETIRWEFGKRRLIHISETGFLL</sequence>
<dbReference type="EMBL" id="MU167306">
    <property type="protein sequence ID" value="KAG0143955.1"/>
    <property type="molecule type" value="Genomic_DNA"/>
</dbReference>
<feature type="transmembrane region" description="Helical" evidence="2">
    <location>
        <begin position="405"/>
        <end position="424"/>
    </location>
</feature>
<feature type="transmembrane region" description="Helical" evidence="2">
    <location>
        <begin position="173"/>
        <end position="193"/>
    </location>
</feature>
<dbReference type="AlphaFoldDB" id="A0A9P6NC46"/>
<reference evidence="3" key="1">
    <citation type="submission" date="2013-11" db="EMBL/GenBank/DDBJ databases">
        <title>Genome sequence of the fusiform rust pathogen reveals effectors for host alternation and coevolution with pine.</title>
        <authorList>
            <consortium name="DOE Joint Genome Institute"/>
            <person name="Smith K."/>
            <person name="Pendleton A."/>
            <person name="Kubisiak T."/>
            <person name="Anderson C."/>
            <person name="Salamov A."/>
            <person name="Aerts A."/>
            <person name="Riley R."/>
            <person name="Clum A."/>
            <person name="Lindquist E."/>
            <person name="Ence D."/>
            <person name="Campbell M."/>
            <person name="Kronenberg Z."/>
            <person name="Feau N."/>
            <person name="Dhillon B."/>
            <person name="Hamelin R."/>
            <person name="Burleigh J."/>
            <person name="Smith J."/>
            <person name="Yandell M."/>
            <person name="Nelson C."/>
            <person name="Grigoriev I."/>
            <person name="Davis J."/>
        </authorList>
    </citation>
    <scope>NUCLEOTIDE SEQUENCE</scope>
    <source>
        <strain evidence="3">G11</strain>
    </source>
</reference>